<dbReference type="AlphaFoldDB" id="V9VVY6"/>
<sequence>MAVLSVPEDSAVPGLPEDPAAEFPDLVADASGCRPDGEVREMRGCRAAGGGNRRIRRAGLPRSRILTLHPATGS</sequence>
<evidence type="ECO:0000313" key="2">
    <source>
        <dbReference type="EMBL" id="AHD02911.1"/>
    </source>
</evidence>
<dbReference type="PATRIC" id="fig|999552.6.peg.1193"/>
<organism evidence="2 3">
    <name type="scientific">Leisingera methylohalidivorans DSM 14336</name>
    <dbReference type="NCBI Taxonomy" id="999552"/>
    <lineage>
        <taxon>Bacteria</taxon>
        <taxon>Pseudomonadati</taxon>
        <taxon>Pseudomonadota</taxon>
        <taxon>Alphaproteobacteria</taxon>
        <taxon>Rhodobacterales</taxon>
        <taxon>Roseobacteraceae</taxon>
        <taxon>Leisingera</taxon>
    </lineage>
</organism>
<evidence type="ECO:0000313" key="3">
    <source>
        <dbReference type="Proteomes" id="UP000018780"/>
    </source>
</evidence>
<feature type="region of interest" description="Disordered" evidence="1">
    <location>
        <begin position="1"/>
        <end position="22"/>
    </location>
</feature>
<dbReference type="HOGENOM" id="CLU_2683336_0_0_5"/>
<dbReference type="EMBL" id="CP006773">
    <property type="protein sequence ID" value="AHD02911.1"/>
    <property type="molecule type" value="Genomic_DNA"/>
</dbReference>
<gene>
    <name evidence="2" type="ORF">METH_05925</name>
</gene>
<proteinExistence type="predicted"/>
<accession>V9VVY6</accession>
<dbReference type="Proteomes" id="UP000018780">
    <property type="component" value="Chromosome"/>
</dbReference>
<name>V9VVY6_9RHOB</name>
<protein>
    <submittedName>
        <fullName evidence="2">Uncharacterized protein</fullName>
    </submittedName>
</protein>
<dbReference type="KEGG" id="lmd:METH_05925"/>
<reference evidence="2 3" key="1">
    <citation type="submission" date="2013-09" db="EMBL/GenBank/DDBJ databases">
        <authorList>
            <consortium name="DOE Joint Genome Institute"/>
            <person name="Klenk H.-P."/>
            <person name="Huntemann M."/>
            <person name="Han J."/>
            <person name="Chen A."/>
            <person name="Kyrpides N."/>
            <person name="Mavromatis K."/>
            <person name="Markowitz V."/>
            <person name="Palaniappan K."/>
            <person name="Ivanova N."/>
            <person name="Schaumberg A."/>
            <person name="Pati A."/>
            <person name="Liolios K."/>
            <person name="Nordberg H.P."/>
            <person name="Cantor M.N."/>
            <person name="Hua S.X."/>
            <person name="Woyke T."/>
        </authorList>
    </citation>
    <scope>NUCLEOTIDE SEQUENCE [LARGE SCALE GENOMIC DNA]</scope>
    <source>
        <strain evidence="2 3">DSM 14336</strain>
    </source>
</reference>
<keyword evidence="3" id="KW-1185">Reference proteome</keyword>
<evidence type="ECO:0000256" key="1">
    <source>
        <dbReference type="SAM" id="MobiDB-lite"/>
    </source>
</evidence>